<comment type="function">
    <text evidence="9">Part of the tripartite ATP-independent periplasmic (TRAP) transport system.</text>
</comment>
<protein>
    <recommendedName>
        <fullName evidence="9">TRAP transporter small permease protein</fullName>
    </recommendedName>
</protein>
<gene>
    <name evidence="11" type="ORF">AUP42_08710</name>
</gene>
<comment type="subcellular location">
    <subcellularLocation>
        <location evidence="1 9">Cell inner membrane</location>
        <topology evidence="1 9">Multi-pass membrane protein</topology>
    </subcellularLocation>
</comment>
<evidence type="ECO:0000259" key="10">
    <source>
        <dbReference type="Pfam" id="PF04290"/>
    </source>
</evidence>
<evidence type="ECO:0000256" key="3">
    <source>
        <dbReference type="ARBA" id="ARBA00022475"/>
    </source>
</evidence>
<keyword evidence="7 9" id="KW-0472">Membrane</keyword>
<dbReference type="Pfam" id="PF04290">
    <property type="entry name" value="DctQ"/>
    <property type="match status" value="1"/>
</dbReference>
<comment type="subunit">
    <text evidence="9">The complex comprises the extracytoplasmic solute receptor protein and the two transmembrane proteins.</text>
</comment>
<organism evidence="11 12">
    <name type="scientific">Thalassospira lucentensis</name>
    <dbReference type="NCBI Taxonomy" id="168935"/>
    <lineage>
        <taxon>Bacteria</taxon>
        <taxon>Pseudomonadati</taxon>
        <taxon>Pseudomonadota</taxon>
        <taxon>Alphaproteobacteria</taxon>
        <taxon>Rhodospirillales</taxon>
        <taxon>Thalassospiraceae</taxon>
        <taxon>Thalassospira</taxon>
    </lineage>
</organism>
<dbReference type="EMBL" id="LPVY01000002">
    <property type="protein sequence ID" value="KZB68977.1"/>
    <property type="molecule type" value="Genomic_DNA"/>
</dbReference>
<evidence type="ECO:0000313" key="12">
    <source>
        <dbReference type="Proteomes" id="UP000076335"/>
    </source>
</evidence>
<evidence type="ECO:0000256" key="5">
    <source>
        <dbReference type="ARBA" id="ARBA00022692"/>
    </source>
</evidence>
<dbReference type="RefSeq" id="WP_062947905.1">
    <property type="nucleotide sequence ID" value="NZ_LPVY01000002.1"/>
</dbReference>
<dbReference type="GO" id="GO:0005886">
    <property type="term" value="C:plasma membrane"/>
    <property type="evidence" value="ECO:0007669"/>
    <property type="project" value="UniProtKB-SubCell"/>
</dbReference>
<dbReference type="GO" id="GO:0015740">
    <property type="term" value="P:C4-dicarboxylate transport"/>
    <property type="evidence" value="ECO:0007669"/>
    <property type="project" value="TreeGrafter"/>
</dbReference>
<sequence length="167" mass="18345">MLQSLKHGIERLLLVIISITLCGMVVLMLWQVFTRYVLATPALFTEETLRFTMIWMALLGSAYCFGSRKHLSLDLLVFLGPMWWRKGLAMLNGIISIAFASFTMLIGGWGASMSAMAQLSPIMQIPMGMVYLAVPVSAGLIILLQALNIILIGLGQLAPVEEVQETA</sequence>
<dbReference type="InterPro" id="IPR007387">
    <property type="entry name" value="TRAP_DctQ"/>
</dbReference>
<evidence type="ECO:0000256" key="2">
    <source>
        <dbReference type="ARBA" id="ARBA00022448"/>
    </source>
</evidence>
<comment type="caution">
    <text evidence="11">The sequence shown here is derived from an EMBL/GenBank/DDBJ whole genome shotgun (WGS) entry which is preliminary data.</text>
</comment>
<evidence type="ECO:0000313" key="11">
    <source>
        <dbReference type="EMBL" id="KZB68977.1"/>
    </source>
</evidence>
<dbReference type="GO" id="GO:0022857">
    <property type="term" value="F:transmembrane transporter activity"/>
    <property type="evidence" value="ECO:0007669"/>
    <property type="project" value="UniProtKB-UniRule"/>
</dbReference>
<dbReference type="OrthoDB" id="7843639at2"/>
<feature type="transmembrane region" description="Helical" evidence="9">
    <location>
        <begin position="129"/>
        <end position="154"/>
    </location>
</feature>
<keyword evidence="5 9" id="KW-0812">Transmembrane</keyword>
<keyword evidence="4 9" id="KW-0997">Cell inner membrane</keyword>
<keyword evidence="3" id="KW-1003">Cell membrane</keyword>
<proteinExistence type="inferred from homology"/>
<reference evidence="11 12" key="1">
    <citation type="submission" date="2015-12" db="EMBL/GenBank/DDBJ databases">
        <title>Genome sequence of Thalassospira lucentensis MCCC 1A02072.</title>
        <authorList>
            <person name="Lu L."/>
            <person name="Lai Q."/>
            <person name="Shao Z."/>
            <person name="Qian P."/>
        </authorList>
    </citation>
    <scope>NUCLEOTIDE SEQUENCE [LARGE SCALE GENOMIC DNA]</scope>
    <source>
        <strain evidence="11 12">MCCC 1A02072</strain>
    </source>
</reference>
<evidence type="ECO:0000256" key="9">
    <source>
        <dbReference type="RuleBase" id="RU369079"/>
    </source>
</evidence>
<name>A0A154LAR2_9PROT</name>
<feature type="transmembrane region" description="Helical" evidence="9">
    <location>
        <begin position="48"/>
        <end position="66"/>
    </location>
</feature>
<evidence type="ECO:0000256" key="4">
    <source>
        <dbReference type="ARBA" id="ARBA00022519"/>
    </source>
</evidence>
<evidence type="ECO:0000256" key="8">
    <source>
        <dbReference type="ARBA" id="ARBA00038436"/>
    </source>
</evidence>
<feature type="transmembrane region" description="Helical" evidence="9">
    <location>
        <begin position="87"/>
        <end position="109"/>
    </location>
</feature>
<dbReference type="Proteomes" id="UP000076335">
    <property type="component" value="Unassembled WGS sequence"/>
</dbReference>
<accession>A0A154LAR2</accession>
<dbReference type="PANTHER" id="PTHR35011:SF2">
    <property type="entry name" value="2,3-DIKETO-L-GULONATE TRAP TRANSPORTER SMALL PERMEASE PROTEIN YIAM"/>
    <property type="match status" value="1"/>
</dbReference>
<dbReference type="InterPro" id="IPR055348">
    <property type="entry name" value="DctQ"/>
</dbReference>
<keyword evidence="2 9" id="KW-0813">Transport</keyword>
<evidence type="ECO:0000256" key="7">
    <source>
        <dbReference type="ARBA" id="ARBA00023136"/>
    </source>
</evidence>
<comment type="similarity">
    <text evidence="8 9">Belongs to the TRAP transporter small permease family.</text>
</comment>
<keyword evidence="6 9" id="KW-1133">Transmembrane helix</keyword>
<dbReference type="PANTHER" id="PTHR35011">
    <property type="entry name" value="2,3-DIKETO-L-GULONATE TRAP TRANSPORTER SMALL PERMEASE PROTEIN YIAM"/>
    <property type="match status" value="1"/>
</dbReference>
<evidence type="ECO:0000256" key="1">
    <source>
        <dbReference type="ARBA" id="ARBA00004429"/>
    </source>
</evidence>
<dbReference type="AlphaFoldDB" id="A0A154LAR2"/>
<feature type="domain" description="Tripartite ATP-independent periplasmic transporters DctQ component" evidence="10">
    <location>
        <begin position="24"/>
        <end position="150"/>
    </location>
</feature>
<feature type="transmembrane region" description="Helical" evidence="9">
    <location>
        <begin position="12"/>
        <end position="33"/>
    </location>
</feature>
<evidence type="ECO:0000256" key="6">
    <source>
        <dbReference type="ARBA" id="ARBA00022989"/>
    </source>
</evidence>